<comment type="caution">
    <text evidence="6">The sequence shown here is derived from an EMBL/GenBank/DDBJ whole genome shotgun (WGS) entry which is preliminary data.</text>
</comment>
<evidence type="ECO:0000256" key="3">
    <source>
        <dbReference type="ARBA" id="ARBA00023163"/>
    </source>
</evidence>
<dbReference type="PROSITE" id="PS50977">
    <property type="entry name" value="HTH_TETR_2"/>
    <property type="match status" value="1"/>
</dbReference>
<dbReference type="SUPFAM" id="SSF46689">
    <property type="entry name" value="Homeodomain-like"/>
    <property type="match status" value="1"/>
</dbReference>
<dbReference type="InterPro" id="IPR036271">
    <property type="entry name" value="Tet_transcr_reg_TetR-rel_C_sf"/>
</dbReference>
<keyword evidence="2 4" id="KW-0238">DNA-binding</keyword>
<feature type="domain" description="HTH tetR-type" evidence="5">
    <location>
        <begin position="4"/>
        <end position="64"/>
    </location>
</feature>
<evidence type="ECO:0000256" key="2">
    <source>
        <dbReference type="ARBA" id="ARBA00023125"/>
    </source>
</evidence>
<keyword evidence="1" id="KW-0805">Transcription regulation</keyword>
<protein>
    <submittedName>
        <fullName evidence="6">TetR family transcriptional regulator</fullName>
    </submittedName>
</protein>
<dbReference type="Gene3D" id="1.10.357.10">
    <property type="entry name" value="Tetracycline Repressor, domain 2"/>
    <property type="match status" value="1"/>
</dbReference>
<dbReference type="PANTHER" id="PTHR47506:SF1">
    <property type="entry name" value="HTH-TYPE TRANSCRIPTIONAL REGULATOR YJDC"/>
    <property type="match status" value="1"/>
</dbReference>
<keyword evidence="3" id="KW-0804">Transcription</keyword>
<gene>
    <name evidence="6" type="ORF">CGZ94_16560</name>
</gene>
<dbReference type="RefSeq" id="WP_094401334.1">
    <property type="nucleotide sequence ID" value="NZ_NMVL01000011.1"/>
</dbReference>
<dbReference type="OrthoDB" id="5177743at2"/>
<dbReference type="Pfam" id="PF00440">
    <property type="entry name" value="TetR_N"/>
    <property type="match status" value="1"/>
</dbReference>
<dbReference type="Proteomes" id="UP000215896">
    <property type="component" value="Unassembled WGS sequence"/>
</dbReference>
<evidence type="ECO:0000256" key="4">
    <source>
        <dbReference type="PROSITE-ProRule" id="PRU00335"/>
    </source>
</evidence>
<reference evidence="6 7" key="1">
    <citation type="submission" date="2017-07" db="EMBL/GenBank/DDBJ databases">
        <title>Draft whole genome sequences of clinical Proprionibacteriaceae strains.</title>
        <authorList>
            <person name="Bernier A.-M."/>
            <person name="Bernard K."/>
            <person name="Domingo M.-C."/>
        </authorList>
    </citation>
    <scope>NUCLEOTIDE SEQUENCE [LARGE SCALE GENOMIC DNA]</scope>
    <source>
        <strain evidence="6 7">NML 030167</strain>
    </source>
</reference>
<dbReference type="InterPro" id="IPR001647">
    <property type="entry name" value="HTH_TetR"/>
</dbReference>
<name>A0A255G8R5_9ACTN</name>
<dbReference type="GO" id="GO:0003677">
    <property type="term" value="F:DNA binding"/>
    <property type="evidence" value="ECO:0007669"/>
    <property type="project" value="UniProtKB-UniRule"/>
</dbReference>
<evidence type="ECO:0000313" key="6">
    <source>
        <dbReference type="EMBL" id="OYO10613.1"/>
    </source>
</evidence>
<dbReference type="PANTHER" id="PTHR47506">
    <property type="entry name" value="TRANSCRIPTIONAL REGULATORY PROTEIN"/>
    <property type="match status" value="1"/>
</dbReference>
<sequence>MTGESPRDLLLHKAVQHFATHGVRDTSLRTLASNIGTSQRMLSYHFGSREGLLAAVIERIAAANADALAQLFADHSDPFDAGAENWRRTADQAQLVGPLYFELSAHAMYGKEYAESLRAAVLDQAQERFAEAYAQHTDETTARTLARLTLAVGQGLLFDMLLDGDRAASDRAVEEFTAMIRQRLAG</sequence>
<organism evidence="6 7">
    <name type="scientific">Enemella evansiae</name>
    <dbReference type="NCBI Taxonomy" id="2016499"/>
    <lineage>
        <taxon>Bacteria</taxon>
        <taxon>Bacillati</taxon>
        <taxon>Actinomycetota</taxon>
        <taxon>Actinomycetes</taxon>
        <taxon>Propionibacteriales</taxon>
        <taxon>Propionibacteriaceae</taxon>
        <taxon>Enemella</taxon>
    </lineage>
</organism>
<feature type="DNA-binding region" description="H-T-H motif" evidence="4">
    <location>
        <begin position="27"/>
        <end position="46"/>
    </location>
</feature>
<dbReference type="InterPro" id="IPR009057">
    <property type="entry name" value="Homeodomain-like_sf"/>
</dbReference>
<dbReference type="AlphaFoldDB" id="A0A255G8R5"/>
<proteinExistence type="predicted"/>
<accession>A0A255G8R5</accession>
<evidence type="ECO:0000313" key="7">
    <source>
        <dbReference type="Proteomes" id="UP000215896"/>
    </source>
</evidence>
<dbReference type="SUPFAM" id="SSF48498">
    <property type="entry name" value="Tetracyclin repressor-like, C-terminal domain"/>
    <property type="match status" value="1"/>
</dbReference>
<evidence type="ECO:0000259" key="5">
    <source>
        <dbReference type="PROSITE" id="PS50977"/>
    </source>
</evidence>
<keyword evidence="7" id="KW-1185">Reference proteome</keyword>
<evidence type="ECO:0000256" key="1">
    <source>
        <dbReference type="ARBA" id="ARBA00023015"/>
    </source>
</evidence>
<dbReference type="EMBL" id="NMVO01000016">
    <property type="protein sequence ID" value="OYO10613.1"/>
    <property type="molecule type" value="Genomic_DNA"/>
</dbReference>